<organism evidence="1">
    <name type="scientific">Arundo donax</name>
    <name type="common">Giant reed</name>
    <name type="synonym">Donax arundinaceus</name>
    <dbReference type="NCBI Taxonomy" id="35708"/>
    <lineage>
        <taxon>Eukaryota</taxon>
        <taxon>Viridiplantae</taxon>
        <taxon>Streptophyta</taxon>
        <taxon>Embryophyta</taxon>
        <taxon>Tracheophyta</taxon>
        <taxon>Spermatophyta</taxon>
        <taxon>Magnoliopsida</taxon>
        <taxon>Liliopsida</taxon>
        <taxon>Poales</taxon>
        <taxon>Poaceae</taxon>
        <taxon>PACMAD clade</taxon>
        <taxon>Arundinoideae</taxon>
        <taxon>Arundineae</taxon>
        <taxon>Arundo</taxon>
    </lineage>
</organism>
<dbReference type="EMBL" id="GBRH01249361">
    <property type="protein sequence ID" value="JAD48534.1"/>
    <property type="molecule type" value="Transcribed_RNA"/>
</dbReference>
<accession>A0A0A9AA53</accession>
<evidence type="ECO:0000313" key="1">
    <source>
        <dbReference type="EMBL" id="JAD48534.1"/>
    </source>
</evidence>
<sequence>MTRFFKCFNFDPDFMLHSTCRFPF</sequence>
<protein>
    <submittedName>
        <fullName evidence="1">Uncharacterized protein</fullName>
    </submittedName>
</protein>
<proteinExistence type="predicted"/>
<reference evidence="1" key="1">
    <citation type="submission" date="2014-09" db="EMBL/GenBank/DDBJ databases">
        <authorList>
            <person name="Magalhaes I.L.F."/>
            <person name="Oliveira U."/>
            <person name="Santos F.R."/>
            <person name="Vidigal T.H.D.A."/>
            <person name="Brescovit A.D."/>
            <person name="Santos A.J."/>
        </authorList>
    </citation>
    <scope>NUCLEOTIDE SEQUENCE</scope>
    <source>
        <tissue evidence="1">Shoot tissue taken approximately 20 cm above the soil surface</tissue>
    </source>
</reference>
<reference evidence="1" key="2">
    <citation type="journal article" date="2015" name="Data Brief">
        <title>Shoot transcriptome of the giant reed, Arundo donax.</title>
        <authorList>
            <person name="Barrero R.A."/>
            <person name="Guerrero F.D."/>
            <person name="Moolhuijzen P."/>
            <person name="Goolsby J.A."/>
            <person name="Tidwell J."/>
            <person name="Bellgard S.E."/>
            <person name="Bellgard M.I."/>
        </authorList>
    </citation>
    <scope>NUCLEOTIDE SEQUENCE</scope>
    <source>
        <tissue evidence="1">Shoot tissue taken approximately 20 cm above the soil surface</tissue>
    </source>
</reference>
<name>A0A0A9AA53_ARUDO</name>
<dbReference type="AlphaFoldDB" id="A0A0A9AA53"/>